<evidence type="ECO:0000256" key="1">
    <source>
        <dbReference type="ARBA" id="ARBA00004651"/>
    </source>
</evidence>
<name>A0ABW1KMQ4_9ACTN</name>
<keyword evidence="2" id="KW-1003">Cell membrane</keyword>
<keyword evidence="4 7" id="KW-1133">Transmembrane helix</keyword>
<reference evidence="9" key="1">
    <citation type="journal article" date="2019" name="Int. J. Syst. Evol. Microbiol.">
        <title>The Global Catalogue of Microorganisms (GCM) 10K type strain sequencing project: providing services to taxonomists for standard genome sequencing and annotation.</title>
        <authorList>
            <consortium name="The Broad Institute Genomics Platform"/>
            <consortium name="The Broad Institute Genome Sequencing Center for Infectious Disease"/>
            <person name="Wu L."/>
            <person name="Ma J."/>
        </authorList>
    </citation>
    <scope>NUCLEOTIDE SEQUENCE [LARGE SCALE GENOMIC DNA]</scope>
    <source>
        <strain evidence="9">ZS-35-S2</strain>
    </source>
</reference>
<feature type="transmembrane region" description="Helical" evidence="7">
    <location>
        <begin position="294"/>
        <end position="315"/>
    </location>
</feature>
<accession>A0ABW1KMQ4</accession>
<comment type="caution">
    <text evidence="8">The sequence shown here is derived from an EMBL/GenBank/DDBJ whole genome shotgun (WGS) entry which is preliminary data.</text>
</comment>
<feature type="transmembrane region" description="Helical" evidence="7">
    <location>
        <begin position="355"/>
        <end position="380"/>
    </location>
</feature>
<evidence type="ECO:0000256" key="6">
    <source>
        <dbReference type="SAM" id="MobiDB-lite"/>
    </source>
</evidence>
<feature type="transmembrane region" description="Helical" evidence="7">
    <location>
        <begin position="234"/>
        <end position="255"/>
    </location>
</feature>
<evidence type="ECO:0000313" key="8">
    <source>
        <dbReference type="EMBL" id="MFC6023072.1"/>
    </source>
</evidence>
<dbReference type="PANTHER" id="PTHR23513:SF6">
    <property type="entry name" value="MAJOR FACILITATOR SUPERFAMILY ASSOCIATED DOMAIN-CONTAINING PROTEIN"/>
    <property type="match status" value="1"/>
</dbReference>
<feature type="transmembrane region" description="Helical" evidence="7">
    <location>
        <begin position="386"/>
        <end position="404"/>
    </location>
</feature>
<evidence type="ECO:0000256" key="4">
    <source>
        <dbReference type="ARBA" id="ARBA00022989"/>
    </source>
</evidence>
<dbReference type="Proteomes" id="UP001596203">
    <property type="component" value="Unassembled WGS sequence"/>
</dbReference>
<comment type="subcellular location">
    <subcellularLocation>
        <location evidence="1">Cell membrane</location>
        <topology evidence="1">Multi-pass membrane protein</topology>
    </subcellularLocation>
</comment>
<proteinExistence type="predicted"/>
<evidence type="ECO:0000256" key="7">
    <source>
        <dbReference type="SAM" id="Phobius"/>
    </source>
</evidence>
<dbReference type="Gene3D" id="1.20.1250.20">
    <property type="entry name" value="MFS general substrate transporter like domains"/>
    <property type="match status" value="1"/>
</dbReference>
<organism evidence="8 9">
    <name type="scientific">Plantactinospora solaniradicis</name>
    <dbReference type="NCBI Taxonomy" id="1723736"/>
    <lineage>
        <taxon>Bacteria</taxon>
        <taxon>Bacillati</taxon>
        <taxon>Actinomycetota</taxon>
        <taxon>Actinomycetes</taxon>
        <taxon>Micromonosporales</taxon>
        <taxon>Micromonosporaceae</taxon>
        <taxon>Plantactinospora</taxon>
    </lineage>
</organism>
<dbReference type="InterPro" id="IPR036259">
    <property type="entry name" value="MFS_trans_sf"/>
</dbReference>
<evidence type="ECO:0000256" key="2">
    <source>
        <dbReference type="ARBA" id="ARBA00022475"/>
    </source>
</evidence>
<feature type="transmembrane region" description="Helical" evidence="7">
    <location>
        <begin position="78"/>
        <end position="97"/>
    </location>
</feature>
<keyword evidence="9" id="KW-1185">Reference proteome</keyword>
<gene>
    <name evidence="8" type="ORF">ACFP2T_43840</name>
</gene>
<feature type="transmembrane region" description="Helical" evidence="7">
    <location>
        <begin position="321"/>
        <end position="343"/>
    </location>
</feature>
<evidence type="ECO:0000256" key="3">
    <source>
        <dbReference type="ARBA" id="ARBA00022692"/>
    </source>
</evidence>
<evidence type="ECO:0000256" key="5">
    <source>
        <dbReference type="ARBA" id="ARBA00023136"/>
    </source>
</evidence>
<sequence length="432" mass="43981">MRSVRPQVPRGRNTALFVAISLLSGFGGTVMSLATGIWVLELTGSSSLAALTGFCFFVPTLLGPVLGVLVDRFPRRPLIVWTLLLTAAAVLSLLTVHAEHQTWVIYAVMLGYGISFVLIDAGEAALLPAALPPEALGGVNGLRMSAQEGVKLIAPLVGAGLFGWWGAHSVALLTVGTLTTAAGLYLLIRLRPPVPGTLPDGPSGTPTEPGPPPGPSGRIPAGMRFLWARPELRTTVLIGSVTIAMSGLTTAALYAVVVENLHRPATFLGVLSSAQGAGSVLGGLVVGRVLRVRGTLAVGVLGAGLVAVGAAGWGIPWWPVVVGSSFVIGIGLPWTLVAAMTAVQSRTPEALLGRVAATASTLLFAPVAIATPLGAALVLLDRRLPLVVAATLCLGAALLAARLARSGRTTGSSDAGGTGQQIHPADEARVGS</sequence>
<dbReference type="Pfam" id="PF07690">
    <property type="entry name" value="MFS_1"/>
    <property type="match status" value="1"/>
</dbReference>
<feature type="transmembrane region" description="Helical" evidence="7">
    <location>
        <begin position="171"/>
        <end position="188"/>
    </location>
</feature>
<feature type="transmembrane region" description="Helical" evidence="7">
    <location>
        <begin position="267"/>
        <end position="287"/>
    </location>
</feature>
<dbReference type="InterPro" id="IPR011701">
    <property type="entry name" value="MFS"/>
</dbReference>
<evidence type="ECO:0000313" key="9">
    <source>
        <dbReference type="Proteomes" id="UP001596203"/>
    </source>
</evidence>
<dbReference type="RefSeq" id="WP_377433040.1">
    <property type="nucleotide sequence ID" value="NZ_JBHSPR010000085.1"/>
</dbReference>
<feature type="region of interest" description="Disordered" evidence="6">
    <location>
        <begin position="409"/>
        <end position="432"/>
    </location>
</feature>
<feature type="transmembrane region" description="Helical" evidence="7">
    <location>
        <begin position="46"/>
        <end position="66"/>
    </location>
</feature>
<protein>
    <submittedName>
        <fullName evidence="8">MFS transporter</fullName>
    </submittedName>
</protein>
<dbReference type="CDD" id="cd06173">
    <property type="entry name" value="MFS_MefA_like"/>
    <property type="match status" value="1"/>
</dbReference>
<keyword evidence="3 7" id="KW-0812">Transmembrane</keyword>
<keyword evidence="5 7" id="KW-0472">Membrane</keyword>
<dbReference type="EMBL" id="JBHSPR010000085">
    <property type="protein sequence ID" value="MFC6023072.1"/>
    <property type="molecule type" value="Genomic_DNA"/>
</dbReference>
<feature type="transmembrane region" description="Helical" evidence="7">
    <location>
        <begin position="15"/>
        <end position="40"/>
    </location>
</feature>
<feature type="region of interest" description="Disordered" evidence="6">
    <location>
        <begin position="197"/>
        <end position="216"/>
    </location>
</feature>
<dbReference type="PANTHER" id="PTHR23513">
    <property type="entry name" value="INTEGRAL MEMBRANE EFFLUX PROTEIN-RELATED"/>
    <property type="match status" value="1"/>
</dbReference>
<dbReference type="SUPFAM" id="SSF103473">
    <property type="entry name" value="MFS general substrate transporter"/>
    <property type="match status" value="1"/>
</dbReference>